<dbReference type="Proteomes" id="UP000887561">
    <property type="component" value="Unplaced"/>
</dbReference>
<comment type="similarity">
    <text evidence="2">Belongs to the VAMP-associated protein (VAP) (TC 9.B.17) family.</text>
</comment>
<sequence>MAYGFPVLCFEPSEELVKSTASKFYSVRPSSGTIKPHGQVKVIIQPHDDSAKSLDVIEESNHRFMIQSAFVDNKSPKTADEFWQSFDKGKVPVTTCKLHVRVKRLEANGVEAVVRKEDQEKKTINGNLSNIPSIPLVRDIVENIGLVTNTVEEVQNGVKGDDMKDGKIDEASELEKVIGKDNKEGGNEIENKFKNLNGAATAVANAEVMVENNEEIQITFKKSLNLNFGPSNGDCTEEMRVQMESPLPNNQSSHFTIANTSTNENKIDNLSSTMFKQQKPLFNSSQFCYYPMPFVEPAFHSGAESGNGYYGRYIGSVLDKMPKKFAITMKREIAELIAKYEQKVAEEENE</sequence>
<dbReference type="Gene3D" id="2.60.40.10">
    <property type="entry name" value="Immunoglobulins"/>
    <property type="match status" value="1"/>
</dbReference>
<dbReference type="AlphaFoldDB" id="A0A915N5T3"/>
<reference evidence="9" key="1">
    <citation type="submission" date="2022-11" db="UniProtKB">
        <authorList>
            <consortium name="WormBaseParasite"/>
        </authorList>
    </citation>
    <scope>IDENTIFICATION</scope>
</reference>
<evidence type="ECO:0000256" key="3">
    <source>
        <dbReference type="ARBA" id="ARBA00022692"/>
    </source>
</evidence>
<dbReference type="GO" id="GO:0090158">
    <property type="term" value="P:endoplasmic reticulum membrane organization"/>
    <property type="evidence" value="ECO:0007669"/>
    <property type="project" value="TreeGrafter"/>
</dbReference>
<keyword evidence="8" id="KW-1185">Reference proteome</keyword>
<organism evidence="8 9">
    <name type="scientific">Meloidogyne javanica</name>
    <name type="common">Root-knot nematode worm</name>
    <dbReference type="NCBI Taxonomy" id="6303"/>
    <lineage>
        <taxon>Eukaryota</taxon>
        <taxon>Metazoa</taxon>
        <taxon>Ecdysozoa</taxon>
        <taxon>Nematoda</taxon>
        <taxon>Chromadorea</taxon>
        <taxon>Rhabditida</taxon>
        <taxon>Tylenchina</taxon>
        <taxon>Tylenchomorpha</taxon>
        <taxon>Tylenchoidea</taxon>
        <taxon>Meloidogynidae</taxon>
        <taxon>Meloidogyninae</taxon>
        <taxon>Meloidogyne</taxon>
        <taxon>Meloidogyne incognita group</taxon>
    </lineage>
</organism>
<dbReference type="GO" id="GO:0005789">
    <property type="term" value="C:endoplasmic reticulum membrane"/>
    <property type="evidence" value="ECO:0007669"/>
    <property type="project" value="InterPro"/>
</dbReference>
<evidence type="ECO:0000256" key="6">
    <source>
        <dbReference type="RuleBase" id="RU003425"/>
    </source>
</evidence>
<dbReference type="GO" id="GO:0061817">
    <property type="term" value="P:endoplasmic reticulum-plasma membrane tethering"/>
    <property type="evidence" value="ECO:0007669"/>
    <property type="project" value="TreeGrafter"/>
</dbReference>
<evidence type="ECO:0000256" key="5">
    <source>
        <dbReference type="ARBA" id="ARBA00023136"/>
    </source>
</evidence>
<dbReference type="WBParaSite" id="scaffold7363_cov156.g11947">
    <property type="protein sequence ID" value="scaffold7363_cov156.g11947"/>
    <property type="gene ID" value="scaffold7363_cov156.g11947"/>
</dbReference>
<dbReference type="InterPro" id="IPR000535">
    <property type="entry name" value="MSP_dom"/>
</dbReference>
<proteinExistence type="inferred from homology"/>
<keyword evidence="5" id="KW-0472">Membrane</keyword>
<comment type="subcellular location">
    <subcellularLocation>
        <location evidence="1">Membrane</location>
        <topology evidence="1">Single-pass type IV membrane protein</topology>
    </subcellularLocation>
</comment>
<dbReference type="InterPro" id="IPR008962">
    <property type="entry name" value="PapD-like_sf"/>
</dbReference>
<dbReference type="GO" id="GO:0005886">
    <property type="term" value="C:plasma membrane"/>
    <property type="evidence" value="ECO:0007669"/>
    <property type="project" value="TreeGrafter"/>
</dbReference>
<evidence type="ECO:0000256" key="2">
    <source>
        <dbReference type="ARBA" id="ARBA00008932"/>
    </source>
</evidence>
<keyword evidence="4" id="KW-1133">Transmembrane helix</keyword>
<keyword evidence="6" id="KW-0206">Cytoskeleton</keyword>
<evidence type="ECO:0000256" key="4">
    <source>
        <dbReference type="ARBA" id="ARBA00022989"/>
    </source>
</evidence>
<feature type="domain" description="MSP" evidence="7">
    <location>
        <begin position="1"/>
        <end position="101"/>
    </location>
</feature>
<evidence type="ECO:0000259" key="7">
    <source>
        <dbReference type="PROSITE" id="PS50202"/>
    </source>
</evidence>
<evidence type="ECO:0000313" key="9">
    <source>
        <dbReference type="WBParaSite" id="scaffold7363_cov156.g11947"/>
    </source>
</evidence>
<dbReference type="Pfam" id="PF00635">
    <property type="entry name" value="Motile_Sperm"/>
    <property type="match status" value="1"/>
</dbReference>
<keyword evidence="3" id="KW-0812">Transmembrane</keyword>
<protein>
    <recommendedName>
        <fullName evidence="6">Major sperm protein</fullName>
    </recommendedName>
</protein>
<name>A0A915N5T3_MELJA</name>
<dbReference type="PANTHER" id="PTHR10809">
    <property type="entry name" value="VESICLE-ASSOCIATED MEMBRANE PROTEIN-ASSOCIATED PROTEIN"/>
    <property type="match status" value="1"/>
</dbReference>
<dbReference type="InterPro" id="IPR013783">
    <property type="entry name" value="Ig-like_fold"/>
</dbReference>
<comment type="function">
    <text evidence="6">Central component in molecular interactions underlying sperm crawling. Forms an extensive filament system that extends from sperm villipoda, along the leading edge of the pseudopod.</text>
</comment>
<keyword evidence="6" id="KW-0963">Cytoplasm</keyword>
<dbReference type="SUPFAM" id="SSF49354">
    <property type="entry name" value="PapD-like"/>
    <property type="match status" value="1"/>
</dbReference>
<accession>A0A915N5T3</accession>
<evidence type="ECO:0000256" key="1">
    <source>
        <dbReference type="ARBA" id="ARBA00004211"/>
    </source>
</evidence>
<dbReference type="PANTHER" id="PTHR10809:SF6">
    <property type="entry name" value="AT11025P-RELATED"/>
    <property type="match status" value="1"/>
</dbReference>
<evidence type="ECO:0000313" key="8">
    <source>
        <dbReference type="Proteomes" id="UP000887561"/>
    </source>
</evidence>
<dbReference type="PROSITE" id="PS50202">
    <property type="entry name" value="MSP"/>
    <property type="match status" value="1"/>
</dbReference>
<dbReference type="InterPro" id="IPR016763">
    <property type="entry name" value="VAP"/>
</dbReference>